<proteinExistence type="predicted"/>
<dbReference type="AlphaFoldDB" id="A0A2A4X015"/>
<keyword evidence="1" id="KW-1133">Transmembrane helix</keyword>
<accession>A0A2A4X015</accession>
<reference evidence="3" key="1">
    <citation type="submission" date="2017-08" db="EMBL/GenBank/DDBJ databases">
        <title>A dynamic microbial community with high functional redundancy inhabits the cold, oxic subseafloor aquifer.</title>
        <authorList>
            <person name="Tully B.J."/>
            <person name="Wheat C.G."/>
            <person name="Glazer B.T."/>
            <person name="Huber J.A."/>
        </authorList>
    </citation>
    <scope>NUCLEOTIDE SEQUENCE [LARGE SCALE GENOMIC DNA]</scope>
</reference>
<name>A0A2A4X015_9GAMM</name>
<feature type="transmembrane region" description="Helical" evidence="1">
    <location>
        <begin position="7"/>
        <end position="28"/>
    </location>
</feature>
<protein>
    <submittedName>
        <fullName evidence="2">TonB-dependent receptor</fullName>
    </submittedName>
</protein>
<evidence type="ECO:0000313" key="3">
    <source>
        <dbReference type="Proteomes" id="UP000218767"/>
    </source>
</evidence>
<dbReference type="EMBL" id="NVUL01000075">
    <property type="protein sequence ID" value="PCI75415.1"/>
    <property type="molecule type" value="Genomic_DNA"/>
</dbReference>
<feature type="transmembrane region" description="Helical" evidence="1">
    <location>
        <begin position="34"/>
        <end position="53"/>
    </location>
</feature>
<evidence type="ECO:0000313" key="2">
    <source>
        <dbReference type="EMBL" id="PCI75415.1"/>
    </source>
</evidence>
<evidence type="ECO:0000256" key="1">
    <source>
        <dbReference type="SAM" id="Phobius"/>
    </source>
</evidence>
<comment type="caution">
    <text evidence="2">The sequence shown here is derived from an EMBL/GenBank/DDBJ whole genome shotgun (WGS) entry which is preliminary data.</text>
</comment>
<gene>
    <name evidence="2" type="ORF">COB20_12885</name>
</gene>
<keyword evidence="2" id="KW-0675">Receptor</keyword>
<keyword evidence="1" id="KW-0812">Transmembrane</keyword>
<keyword evidence="1" id="KW-0472">Membrane</keyword>
<sequence length="124" mass="12929">MPNSKTASVVLGITFIAVGIIGFIPNPLVSDTGVFVTNGVHILTGGVFLLALFMSGKESLIINTIGGAYVLVSLLGFMTSGDYMLGMIHLNLADKYLHVGLAVAILAIGKLPPNPRKVTTTTES</sequence>
<feature type="transmembrane region" description="Helical" evidence="1">
    <location>
        <begin position="84"/>
        <end position="108"/>
    </location>
</feature>
<organism evidence="2 3">
    <name type="scientific">SAR86 cluster bacterium</name>
    <dbReference type="NCBI Taxonomy" id="2030880"/>
    <lineage>
        <taxon>Bacteria</taxon>
        <taxon>Pseudomonadati</taxon>
        <taxon>Pseudomonadota</taxon>
        <taxon>Gammaproteobacteria</taxon>
        <taxon>SAR86 cluster</taxon>
    </lineage>
</organism>
<dbReference type="Proteomes" id="UP000218767">
    <property type="component" value="Unassembled WGS sequence"/>
</dbReference>
<feature type="transmembrane region" description="Helical" evidence="1">
    <location>
        <begin position="60"/>
        <end position="78"/>
    </location>
</feature>